<feature type="compositionally biased region" description="Low complexity" evidence="1">
    <location>
        <begin position="147"/>
        <end position="159"/>
    </location>
</feature>
<sequence length="305" mass="33580">MVIIILSESVLAQVVGLSTSREVWESLRKHFSSQSQSRVLYLKRELQNMRKGNKTMAEYYLHAKQLADNLAASGNPISNTDLQHMMLGGLDSSYDPIVTVLTATAANLHMDDFYSNLLAYEMRWEAQNASSPQPIANLAHHGSSRPNNGYNNFNGTRNRSGSQGHKNRSSNKAQSRPPPNRNAQGPCQLCGRKNHTALECWYRFDRTFTAASSSSPPAAYVARPGSLLDGNWCPDSGASHHLTSDLSNLHIKTQYDGPDQIKVGNALKKAICAIIDHPKDCTSLAMSTLKKKSSPIRQCTTPPPM</sequence>
<reference evidence="2 3" key="1">
    <citation type="submission" date="2024-01" db="EMBL/GenBank/DDBJ databases">
        <title>Genome assemblies of Stephania.</title>
        <authorList>
            <person name="Yang L."/>
        </authorList>
    </citation>
    <scope>NUCLEOTIDE SEQUENCE [LARGE SCALE GENOMIC DNA]</scope>
    <source>
        <strain evidence="2">JXDWG</strain>
        <tissue evidence="2">Leaf</tissue>
    </source>
</reference>
<evidence type="ECO:0000313" key="2">
    <source>
        <dbReference type="EMBL" id="KAK9105545.1"/>
    </source>
</evidence>
<gene>
    <name evidence="2" type="ORF">Scep_022389</name>
</gene>
<keyword evidence="3" id="KW-1185">Reference proteome</keyword>
<evidence type="ECO:0000313" key="3">
    <source>
        <dbReference type="Proteomes" id="UP001419268"/>
    </source>
</evidence>
<evidence type="ECO:0000256" key="1">
    <source>
        <dbReference type="SAM" id="MobiDB-lite"/>
    </source>
</evidence>
<accession>A0AAP0F7V3</accession>
<comment type="caution">
    <text evidence="2">The sequence shown here is derived from an EMBL/GenBank/DDBJ whole genome shotgun (WGS) entry which is preliminary data.</text>
</comment>
<name>A0AAP0F7V3_9MAGN</name>
<dbReference type="PANTHER" id="PTHR47481:SF22">
    <property type="entry name" value="RETROTRANSPOSON GAG DOMAIN-CONTAINING PROTEIN"/>
    <property type="match status" value="1"/>
</dbReference>
<dbReference type="PANTHER" id="PTHR47481">
    <property type="match status" value="1"/>
</dbReference>
<dbReference type="Proteomes" id="UP001419268">
    <property type="component" value="Unassembled WGS sequence"/>
</dbReference>
<feature type="region of interest" description="Disordered" evidence="1">
    <location>
        <begin position="131"/>
        <end position="188"/>
    </location>
</feature>
<evidence type="ECO:0008006" key="4">
    <source>
        <dbReference type="Google" id="ProtNLM"/>
    </source>
</evidence>
<proteinExistence type="predicted"/>
<dbReference type="AlphaFoldDB" id="A0AAP0F7V3"/>
<dbReference type="Pfam" id="PF14223">
    <property type="entry name" value="Retrotran_gag_2"/>
    <property type="match status" value="1"/>
</dbReference>
<protein>
    <recommendedName>
        <fullName evidence="4">Gag protein</fullName>
    </recommendedName>
</protein>
<dbReference type="EMBL" id="JBBNAG010000009">
    <property type="protein sequence ID" value="KAK9105545.1"/>
    <property type="molecule type" value="Genomic_DNA"/>
</dbReference>
<organism evidence="2 3">
    <name type="scientific">Stephania cephalantha</name>
    <dbReference type="NCBI Taxonomy" id="152367"/>
    <lineage>
        <taxon>Eukaryota</taxon>
        <taxon>Viridiplantae</taxon>
        <taxon>Streptophyta</taxon>
        <taxon>Embryophyta</taxon>
        <taxon>Tracheophyta</taxon>
        <taxon>Spermatophyta</taxon>
        <taxon>Magnoliopsida</taxon>
        <taxon>Ranunculales</taxon>
        <taxon>Menispermaceae</taxon>
        <taxon>Menispermoideae</taxon>
        <taxon>Cissampelideae</taxon>
        <taxon>Stephania</taxon>
    </lineage>
</organism>
<feature type="compositionally biased region" description="Polar residues" evidence="1">
    <location>
        <begin position="160"/>
        <end position="174"/>
    </location>
</feature>